<dbReference type="EMBL" id="JAFBEB010000022">
    <property type="protein sequence ID" value="MBM7592260.1"/>
    <property type="molecule type" value="Genomic_DNA"/>
</dbReference>
<evidence type="ECO:0000313" key="1">
    <source>
        <dbReference type="EMBL" id="MBM7592260.1"/>
    </source>
</evidence>
<organism evidence="1 2">
    <name type="scientific">Brevibacillus fulvus</name>
    <dbReference type="NCBI Taxonomy" id="1125967"/>
    <lineage>
        <taxon>Bacteria</taxon>
        <taxon>Bacillati</taxon>
        <taxon>Bacillota</taxon>
        <taxon>Bacilli</taxon>
        <taxon>Bacillales</taxon>
        <taxon>Paenibacillaceae</taxon>
        <taxon>Brevibacillus</taxon>
    </lineage>
</organism>
<dbReference type="Proteomes" id="UP000717624">
    <property type="component" value="Unassembled WGS sequence"/>
</dbReference>
<dbReference type="RefSeq" id="WP_204520073.1">
    <property type="nucleotide sequence ID" value="NZ_JAFBEB010000022.1"/>
</dbReference>
<dbReference type="AlphaFoldDB" id="A0A939BR36"/>
<protein>
    <submittedName>
        <fullName evidence="1">Uncharacterized protein</fullName>
    </submittedName>
</protein>
<proteinExistence type="predicted"/>
<gene>
    <name evidence="1" type="ORF">JOD01_003922</name>
</gene>
<keyword evidence="2" id="KW-1185">Reference proteome</keyword>
<sequence>MKKGTVKHKGVFYPKGSFFDAEKREVKGLIATGALAPVHFESLDSSGGTGEGDAISNPQPDMTIEELKKFLEDAGFEEVERVLEAELAKPEPRKTAVKLLNDWLENADVQPPTLDADDVIVE</sequence>
<reference evidence="1" key="1">
    <citation type="submission" date="2021-01" db="EMBL/GenBank/DDBJ databases">
        <title>Genomic Encyclopedia of Type Strains, Phase IV (KMG-IV): sequencing the most valuable type-strain genomes for metagenomic binning, comparative biology and taxonomic classification.</title>
        <authorList>
            <person name="Goeker M."/>
        </authorList>
    </citation>
    <scope>NUCLEOTIDE SEQUENCE</scope>
    <source>
        <strain evidence="1">DSM 25523</strain>
    </source>
</reference>
<comment type="caution">
    <text evidence="1">The sequence shown here is derived from an EMBL/GenBank/DDBJ whole genome shotgun (WGS) entry which is preliminary data.</text>
</comment>
<name>A0A939BR36_9BACL</name>
<evidence type="ECO:0000313" key="2">
    <source>
        <dbReference type="Proteomes" id="UP000717624"/>
    </source>
</evidence>
<accession>A0A939BR36</accession>